<name>A0A8J2KQE9_9HEXA</name>
<keyword evidence="11" id="KW-0407">Ion channel</keyword>
<sequence>DEPFVTQRFAGNNTVLGIAKTMLNVLKEALGFDWEFVWPTDDNIGIWNASTGTHTGIVDMLIKEQANFSINFMSMIEERSEVLDFSRPFGEERWVVMMSRPQETTDGDGLVAPFQSEVMLTFVLILS</sequence>
<evidence type="ECO:0000256" key="3">
    <source>
        <dbReference type="ARBA" id="ARBA00022475"/>
    </source>
</evidence>
<protein>
    <recommendedName>
        <fullName evidence="12">Ionotropic glutamate receptor L-glutamate and glycine-binding domain-containing protein</fullName>
    </recommendedName>
</protein>
<keyword evidence="7" id="KW-0472">Membrane</keyword>
<dbReference type="AlphaFoldDB" id="A0A8J2KQE9"/>
<dbReference type="GO" id="GO:0005886">
    <property type="term" value="C:plasma membrane"/>
    <property type="evidence" value="ECO:0007669"/>
    <property type="project" value="UniProtKB-SubCell"/>
</dbReference>
<keyword evidence="8" id="KW-0675">Receptor</keyword>
<feature type="domain" description="Ionotropic glutamate receptor L-glutamate and glycine-binding" evidence="12">
    <location>
        <begin position="2"/>
        <end position="102"/>
    </location>
</feature>
<evidence type="ECO:0000256" key="1">
    <source>
        <dbReference type="ARBA" id="ARBA00004651"/>
    </source>
</evidence>
<dbReference type="PANTHER" id="PTHR42643:SF24">
    <property type="entry name" value="IONOTROPIC RECEPTOR 60A"/>
    <property type="match status" value="1"/>
</dbReference>
<comment type="subcellular location">
    <subcellularLocation>
        <location evidence="1">Cell membrane</location>
        <topology evidence="1">Multi-pass membrane protein</topology>
    </subcellularLocation>
</comment>
<accession>A0A8J2KQE9</accession>
<dbReference type="Pfam" id="PF10613">
    <property type="entry name" value="Lig_chan-Glu_bd"/>
    <property type="match status" value="1"/>
</dbReference>
<evidence type="ECO:0000259" key="12">
    <source>
        <dbReference type="Pfam" id="PF10613"/>
    </source>
</evidence>
<keyword evidence="6" id="KW-0406">Ion transport</keyword>
<keyword evidence="3" id="KW-1003">Cell membrane</keyword>
<keyword evidence="9" id="KW-0325">Glycoprotein</keyword>
<dbReference type="PANTHER" id="PTHR42643">
    <property type="entry name" value="IONOTROPIC RECEPTOR 20A-RELATED"/>
    <property type="match status" value="1"/>
</dbReference>
<evidence type="ECO:0000313" key="13">
    <source>
        <dbReference type="EMBL" id="CAG7820552.1"/>
    </source>
</evidence>
<organism evidence="13 14">
    <name type="scientific">Allacma fusca</name>
    <dbReference type="NCBI Taxonomy" id="39272"/>
    <lineage>
        <taxon>Eukaryota</taxon>
        <taxon>Metazoa</taxon>
        <taxon>Ecdysozoa</taxon>
        <taxon>Arthropoda</taxon>
        <taxon>Hexapoda</taxon>
        <taxon>Collembola</taxon>
        <taxon>Symphypleona</taxon>
        <taxon>Sminthuridae</taxon>
        <taxon>Allacma</taxon>
    </lineage>
</organism>
<evidence type="ECO:0000256" key="6">
    <source>
        <dbReference type="ARBA" id="ARBA00023065"/>
    </source>
</evidence>
<evidence type="ECO:0000256" key="4">
    <source>
        <dbReference type="ARBA" id="ARBA00022692"/>
    </source>
</evidence>
<dbReference type="InterPro" id="IPR019594">
    <property type="entry name" value="Glu/Gly-bd"/>
</dbReference>
<evidence type="ECO:0000256" key="2">
    <source>
        <dbReference type="ARBA" id="ARBA00022448"/>
    </source>
</evidence>
<proteinExistence type="predicted"/>
<dbReference type="EMBL" id="CAJVCH010481997">
    <property type="protein sequence ID" value="CAG7820552.1"/>
    <property type="molecule type" value="Genomic_DNA"/>
</dbReference>
<evidence type="ECO:0000256" key="9">
    <source>
        <dbReference type="ARBA" id="ARBA00023180"/>
    </source>
</evidence>
<keyword evidence="14" id="KW-1185">Reference proteome</keyword>
<evidence type="ECO:0000256" key="8">
    <source>
        <dbReference type="ARBA" id="ARBA00023170"/>
    </source>
</evidence>
<evidence type="ECO:0000256" key="5">
    <source>
        <dbReference type="ARBA" id="ARBA00022989"/>
    </source>
</evidence>
<keyword evidence="4" id="KW-0812">Transmembrane</keyword>
<evidence type="ECO:0000256" key="10">
    <source>
        <dbReference type="ARBA" id="ARBA00023286"/>
    </source>
</evidence>
<keyword evidence="10" id="KW-1071">Ligand-gated ion channel</keyword>
<keyword evidence="2" id="KW-0813">Transport</keyword>
<dbReference type="GO" id="GO:0015276">
    <property type="term" value="F:ligand-gated monoatomic ion channel activity"/>
    <property type="evidence" value="ECO:0007669"/>
    <property type="project" value="InterPro"/>
</dbReference>
<evidence type="ECO:0000256" key="7">
    <source>
        <dbReference type="ARBA" id="ARBA00023136"/>
    </source>
</evidence>
<dbReference type="InterPro" id="IPR052192">
    <property type="entry name" value="Insect_Ionotropic_Sensory_Rcpt"/>
</dbReference>
<gene>
    <name evidence="13" type="ORF">AFUS01_LOCUS30938</name>
</gene>
<evidence type="ECO:0000256" key="11">
    <source>
        <dbReference type="ARBA" id="ARBA00023303"/>
    </source>
</evidence>
<comment type="caution">
    <text evidence="13">The sequence shown here is derived from an EMBL/GenBank/DDBJ whole genome shotgun (WGS) entry which is preliminary data.</text>
</comment>
<evidence type="ECO:0000313" key="14">
    <source>
        <dbReference type="Proteomes" id="UP000708208"/>
    </source>
</evidence>
<dbReference type="Proteomes" id="UP000708208">
    <property type="component" value="Unassembled WGS sequence"/>
</dbReference>
<keyword evidence="5" id="KW-1133">Transmembrane helix</keyword>
<dbReference type="OrthoDB" id="8186464at2759"/>
<feature type="non-terminal residue" evidence="13">
    <location>
        <position position="1"/>
    </location>
</feature>
<reference evidence="13" key="1">
    <citation type="submission" date="2021-06" db="EMBL/GenBank/DDBJ databases">
        <authorList>
            <person name="Hodson N. C."/>
            <person name="Mongue J. A."/>
            <person name="Jaron S. K."/>
        </authorList>
    </citation>
    <scope>NUCLEOTIDE SEQUENCE</scope>
</reference>